<keyword evidence="2" id="KW-0238">DNA-binding</keyword>
<evidence type="ECO:0000256" key="2">
    <source>
        <dbReference type="ARBA" id="ARBA00023125"/>
    </source>
</evidence>
<dbReference type="InterPro" id="IPR036390">
    <property type="entry name" value="WH_DNA-bd_sf"/>
</dbReference>
<dbReference type="Gene3D" id="1.20.120.530">
    <property type="entry name" value="GntR ligand-binding domain-like"/>
    <property type="match status" value="1"/>
</dbReference>
<name>A0ABV0B5Z7_9SPHN</name>
<keyword evidence="1" id="KW-0805">Transcription regulation</keyword>
<reference evidence="5 6" key="1">
    <citation type="submission" date="2024-05" db="EMBL/GenBank/DDBJ databases">
        <title>Sphingomonas sp. HF-S3 16S ribosomal RNA gene Genome sequencing and assembly.</title>
        <authorList>
            <person name="Lee H."/>
        </authorList>
    </citation>
    <scope>NUCLEOTIDE SEQUENCE [LARGE SCALE GENOMIC DNA]</scope>
    <source>
        <strain evidence="5 6">HF-S3</strain>
    </source>
</reference>
<protein>
    <submittedName>
        <fullName evidence="5">FCD domain-containing protein</fullName>
    </submittedName>
</protein>
<keyword evidence="6" id="KW-1185">Reference proteome</keyword>
<dbReference type="Proteomes" id="UP001427805">
    <property type="component" value="Unassembled WGS sequence"/>
</dbReference>
<dbReference type="EMBL" id="JBDIZK010000003">
    <property type="protein sequence ID" value="MEN3747033.1"/>
    <property type="molecule type" value="Genomic_DNA"/>
</dbReference>
<dbReference type="PANTHER" id="PTHR43537:SF5">
    <property type="entry name" value="UXU OPERON TRANSCRIPTIONAL REGULATOR"/>
    <property type="match status" value="1"/>
</dbReference>
<evidence type="ECO:0000313" key="6">
    <source>
        <dbReference type="Proteomes" id="UP001427805"/>
    </source>
</evidence>
<dbReference type="CDD" id="cd07377">
    <property type="entry name" value="WHTH_GntR"/>
    <property type="match status" value="1"/>
</dbReference>
<dbReference type="InterPro" id="IPR000524">
    <property type="entry name" value="Tscrpt_reg_HTH_GntR"/>
</dbReference>
<dbReference type="InterPro" id="IPR008920">
    <property type="entry name" value="TF_FadR/GntR_C"/>
</dbReference>
<dbReference type="SMART" id="SM00345">
    <property type="entry name" value="HTH_GNTR"/>
    <property type="match status" value="1"/>
</dbReference>
<evidence type="ECO:0000256" key="1">
    <source>
        <dbReference type="ARBA" id="ARBA00023015"/>
    </source>
</evidence>
<dbReference type="PANTHER" id="PTHR43537">
    <property type="entry name" value="TRANSCRIPTIONAL REGULATOR, GNTR FAMILY"/>
    <property type="match status" value="1"/>
</dbReference>
<dbReference type="Pfam" id="PF07729">
    <property type="entry name" value="FCD"/>
    <property type="match status" value="1"/>
</dbReference>
<evidence type="ECO:0000313" key="5">
    <source>
        <dbReference type="EMBL" id="MEN3747033.1"/>
    </source>
</evidence>
<dbReference type="RefSeq" id="WP_346246020.1">
    <property type="nucleotide sequence ID" value="NZ_JBDIZK010000003.1"/>
</dbReference>
<comment type="caution">
    <text evidence="5">The sequence shown here is derived from an EMBL/GenBank/DDBJ whole genome shotgun (WGS) entry which is preliminary data.</text>
</comment>
<dbReference type="SUPFAM" id="SSF48008">
    <property type="entry name" value="GntR ligand-binding domain-like"/>
    <property type="match status" value="1"/>
</dbReference>
<evidence type="ECO:0000256" key="3">
    <source>
        <dbReference type="ARBA" id="ARBA00023163"/>
    </source>
</evidence>
<dbReference type="SMART" id="SM00895">
    <property type="entry name" value="FCD"/>
    <property type="match status" value="1"/>
</dbReference>
<dbReference type="PROSITE" id="PS50949">
    <property type="entry name" value="HTH_GNTR"/>
    <property type="match status" value="1"/>
</dbReference>
<accession>A0ABV0B5Z7</accession>
<feature type="domain" description="HTH gntR-type" evidence="4">
    <location>
        <begin position="17"/>
        <end position="85"/>
    </location>
</feature>
<dbReference type="InterPro" id="IPR036388">
    <property type="entry name" value="WH-like_DNA-bd_sf"/>
</dbReference>
<proteinExistence type="predicted"/>
<gene>
    <name evidence="5" type="ORF">TPR58_07630</name>
</gene>
<keyword evidence="3" id="KW-0804">Transcription</keyword>
<sequence length="260" mass="28470">MVATTKTDEPATEGGTTRLYQKLARRLFEDLVAGRYAIGDRLPAERELSVQHGVSRPAVREAMIALEVQGLIEVRIGSGAYVRALPSGQERPGFTVTAFELMEARLLVEGEAAALAAVHIRDDELDELDRLVKQMADENRLPGVSTNADHDFHRLIAAATRNAVIHNQVEEMWRLRSTSPDCALLLEKARTANIQPVIAEHSAVLDALRARDPAAARAAMRAHLASVIDHLLFATEEDAVEIARRSVASTRARYGRAATL</sequence>
<dbReference type="Pfam" id="PF00392">
    <property type="entry name" value="GntR"/>
    <property type="match status" value="1"/>
</dbReference>
<dbReference type="InterPro" id="IPR011711">
    <property type="entry name" value="GntR_C"/>
</dbReference>
<dbReference type="Gene3D" id="1.10.10.10">
    <property type="entry name" value="Winged helix-like DNA-binding domain superfamily/Winged helix DNA-binding domain"/>
    <property type="match status" value="1"/>
</dbReference>
<dbReference type="PRINTS" id="PR00035">
    <property type="entry name" value="HTHGNTR"/>
</dbReference>
<organism evidence="5 6">
    <name type="scientific">Sphingomonas rustica</name>
    <dbReference type="NCBI Taxonomy" id="3103142"/>
    <lineage>
        <taxon>Bacteria</taxon>
        <taxon>Pseudomonadati</taxon>
        <taxon>Pseudomonadota</taxon>
        <taxon>Alphaproteobacteria</taxon>
        <taxon>Sphingomonadales</taxon>
        <taxon>Sphingomonadaceae</taxon>
        <taxon>Sphingomonas</taxon>
    </lineage>
</organism>
<dbReference type="SUPFAM" id="SSF46785">
    <property type="entry name" value="Winged helix' DNA-binding domain"/>
    <property type="match status" value="1"/>
</dbReference>
<evidence type="ECO:0000259" key="4">
    <source>
        <dbReference type="PROSITE" id="PS50949"/>
    </source>
</evidence>